<evidence type="ECO:0000313" key="1">
    <source>
        <dbReference type="EMBL" id="MFC3115723.1"/>
    </source>
</evidence>
<keyword evidence="2" id="KW-1185">Reference proteome</keyword>
<dbReference type="Proteomes" id="UP001595555">
    <property type="component" value="Unassembled WGS sequence"/>
</dbReference>
<gene>
    <name evidence="1" type="ORF">ACFODX_09165</name>
</gene>
<dbReference type="EC" id="1.14.19.-" evidence="1"/>
<dbReference type="InterPro" id="IPR050816">
    <property type="entry name" value="Flavin-dep_Halogenase_NPB"/>
</dbReference>
<reference evidence="2" key="1">
    <citation type="journal article" date="2019" name="Int. J. Syst. Evol. Microbiol.">
        <title>The Global Catalogue of Microorganisms (GCM) 10K type strain sequencing project: providing services to taxonomists for standard genome sequencing and annotation.</title>
        <authorList>
            <consortium name="The Broad Institute Genomics Platform"/>
            <consortium name="The Broad Institute Genome Sequencing Center for Infectious Disease"/>
            <person name="Wu L."/>
            <person name="Ma J."/>
        </authorList>
    </citation>
    <scope>NUCLEOTIDE SEQUENCE [LARGE SCALE GENOMIC DNA]</scope>
    <source>
        <strain evidence="2">KCTC 52237</strain>
    </source>
</reference>
<dbReference type="PANTHER" id="PTHR43747">
    <property type="entry name" value="FAD-BINDING PROTEIN"/>
    <property type="match status" value="1"/>
</dbReference>
<accession>A0ABV7FG58</accession>
<sequence length="511" mass="57284">MQNTLTSICILGGGTAGWMAATLLSSSLQGSGIKITLVESPDIATIGVGESTVPSMMEFLRVCQIDLKAFMQATAASFKLGIRFADWTTPGDAFFHPFGAVGQDLQGFDFYQAWLKTTADNSATRWLDHSPSAVMAEHNRFMLRSPQAQHWVLQNYSYALHLDAVLAARYLRDIAIARGVERIEATVDQVIVDERQFIQSLLLTNGHCVGSDFFIDCTGFQALLIKGALGIGYENWSHYLPCDRAVAVQSENTAAPVPYTLATARDAGWTWKIPLQHRTGNGYVFASRYCSDDQAVNTLLGAVQGQLLNEPRIIPFVTGRRQKIWHNNCLALGLASGFLEPLESTAIHLIYKTLIRFISDFPDRDFDVAAEASFNQKINSDYAEIRDFIILHYCTSGRSDTEFWRWCNTMPLPDSLRETLQRFHARGQINHTAEQFFSKDSWFSILEGMHQRPHKCHPLMHAFNTTQLSTSLRESAANIHATVMQMPLHADYLSKHCAATMQNHKLFEGQY</sequence>
<dbReference type="RefSeq" id="WP_378118318.1">
    <property type="nucleotide sequence ID" value="NZ_JBHRTF010000004.1"/>
</dbReference>
<dbReference type="PANTHER" id="PTHR43747:SF4">
    <property type="entry name" value="FLAVIN-DEPENDENT TRYPTOPHAN HALOGENASE"/>
    <property type="match status" value="1"/>
</dbReference>
<dbReference type="InterPro" id="IPR033856">
    <property type="entry name" value="Trp_halogen"/>
</dbReference>
<name>A0ABV7FG58_9GAMM</name>
<comment type="caution">
    <text evidence="1">The sequence shown here is derived from an EMBL/GenBank/DDBJ whole genome shotgun (WGS) entry which is preliminary data.</text>
</comment>
<dbReference type="PIRSF" id="PIRSF011396">
    <property type="entry name" value="Trp_halogenase"/>
    <property type="match status" value="1"/>
</dbReference>
<dbReference type="GO" id="GO:0016491">
    <property type="term" value="F:oxidoreductase activity"/>
    <property type="evidence" value="ECO:0007669"/>
    <property type="project" value="UniProtKB-KW"/>
</dbReference>
<evidence type="ECO:0000313" key="2">
    <source>
        <dbReference type="Proteomes" id="UP001595555"/>
    </source>
</evidence>
<dbReference type="EMBL" id="JBHRTF010000004">
    <property type="protein sequence ID" value="MFC3115723.1"/>
    <property type="molecule type" value="Genomic_DNA"/>
</dbReference>
<dbReference type="InterPro" id="IPR036188">
    <property type="entry name" value="FAD/NAD-bd_sf"/>
</dbReference>
<dbReference type="InterPro" id="IPR006905">
    <property type="entry name" value="Flavin_halogenase"/>
</dbReference>
<organism evidence="1 2">
    <name type="scientific">Cellvibrio fontiphilus</name>
    <dbReference type="NCBI Taxonomy" id="1815559"/>
    <lineage>
        <taxon>Bacteria</taxon>
        <taxon>Pseudomonadati</taxon>
        <taxon>Pseudomonadota</taxon>
        <taxon>Gammaproteobacteria</taxon>
        <taxon>Cellvibrionales</taxon>
        <taxon>Cellvibrionaceae</taxon>
        <taxon>Cellvibrio</taxon>
    </lineage>
</organism>
<keyword evidence="1" id="KW-0560">Oxidoreductase</keyword>
<dbReference type="Gene3D" id="3.50.50.60">
    <property type="entry name" value="FAD/NAD(P)-binding domain"/>
    <property type="match status" value="1"/>
</dbReference>
<dbReference type="SUPFAM" id="SSF51905">
    <property type="entry name" value="FAD/NAD(P)-binding domain"/>
    <property type="match status" value="1"/>
</dbReference>
<dbReference type="Pfam" id="PF04820">
    <property type="entry name" value="Trp_halogenase"/>
    <property type="match status" value="1"/>
</dbReference>
<protein>
    <submittedName>
        <fullName evidence="1">Tryptophan halogenase family protein</fullName>
        <ecNumber evidence="1">1.14.19.-</ecNumber>
    </submittedName>
</protein>
<proteinExistence type="predicted"/>